<dbReference type="InterPro" id="IPR005312">
    <property type="entry name" value="DUF1759"/>
</dbReference>
<reference evidence="1" key="2">
    <citation type="submission" date="2021-09" db="EMBL/GenBank/DDBJ databases">
        <authorList>
            <person name="Jia N."/>
            <person name="Wang J."/>
            <person name="Shi W."/>
            <person name="Du L."/>
            <person name="Sun Y."/>
            <person name="Zhan W."/>
            <person name="Jiang J."/>
            <person name="Wang Q."/>
            <person name="Zhang B."/>
            <person name="Ji P."/>
            <person name="Sakyi L.B."/>
            <person name="Cui X."/>
            <person name="Yuan T."/>
            <person name="Jiang B."/>
            <person name="Yang W."/>
            <person name="Lam T.T.-Y."/>
            <person name="Chang Q."/>
            <person name="Ding S."/>
            <person name="Wang X."/>
            <person name="Zhu J."/>
            <person name="Ruan X."/>
            <person name="Zhao L."/>
            <person name="Wei J."/>
            <person name="Que T."/>
            <person name="Du C."/>
            <person name="Cheng J."/>
            <person name="Dai P."/>
            <person name="Han X."/>
            <person name="Huang E."/>
            <person name="Gao Y."/>
            <person name="Liu J."/>
            <person name="Shao H."/>
            <person name="Ye R."/>
            <person name="Li L."/>
            <person name="Wei W."/>
            <person name="Wang X."/>
            <person name="Wang C."/>
            <person name="Huo Q."/>
            <person name="Li W."/>
            <person name="Guo W."/>
            <person name="Chen H."/>
            <person name="Chen S."/>
            <person name="Zhou L."/>
            <person name="Zhou L."/>
            <person name="Ni X."/>
            <person name="Tian J."/>
            <person name="Zhou Y."/>
            <person name="Sheng Y."/>
            <person name="Liu T."/>
            <person name="Pan Y."/>
            <person name="Xia L."/>
            <person name="Li J."/>
            <person name="Zhao F."/>
            <person name="Cao W."/>
        </authorList>
    </citation>
    <scope>NUCLEOTIDE SEQUENCE</scope>
    <source>
        <strain evidence="1">Rmic-2018</strain>
        <tissue evidence="1">Larvae</tissue>
    </source>
</reference>
<reference evidence="1" key="1">
    <citation type="journal article" date="2020" name="Cell">
        <title>Large-Scale Comparative Analyses of Tick Genomes Elucidate Their Genetic Diversity and Vector Capacities.</title>
        <authorList>
            <consortium name="Tick Genome and Microbiome Consortium (TIGMIC)"/>
            <person name="Jia N."/>
            <person name="Wang J."/>
            <person name="Shi W."/>
            <person name="Du L."/>
            <person name="Sun Y."/>
            <person name="Zhan W."/>
            <person name="Jiang J.F."/>
            <person name="Wang Q."/>
            <person name="Zhang B."/>
            <person name="Ji P."/>
            <person name="Bell-Sakyi L."/>
            <person name="Cui X.M."/>
            <person name="Yuan T.T."/>
            <person name="Jiang B.G."/>
            <person name="Yang W.F."/>
            <person name="Lam T.T."/>
            <person name="Chang Q.C."/>
            <person name="Ding S.J."/>
            <person name="Wang X.J."/>
            <person name="Zhu J.G."/>
            <person name="Ruan X.D."/>
            <person name="Zhao L."/>
            <person name="Wei J.T."/>
            <person name="Ye R.Z."/>
            <person name="Que T.C."/>
            <person name="Du C.H."/>
            <person name="Zhou Y.H."/>
            <person name="Cheng J.X."/>
            <person name="Dai P.F."/>
            <person name="Guo W.B."/>
            <person name="Han X.H."/>
            <person name="Huang E.J."/>
            <person name="Li L.F."/>
            <person name="Wei W."/>
            <person name="Gao Y.C."/>
            <person name="Liu J.Z."/>
            <person name="Shao H.Z."/>
            <person name="Wang X."/>
            <person name="Wang C.C."/>
            <person name="Yang T.C."/>
            <person name="Huo Q.B."/>
            <person name="Li W."/>
            <person name="Chen H.Y."/>
            <person name="Chen S.E."/>
            <person name="Zhou L.G."/>
            <person name="Ni X.B."/>
            <person name="Tian J.H."/>
            <person name="Sheng Y."/>
            <person name="Liu T."/>
            <person name="Pan Y.S."/>
            <person name="Xia L.Y."/>
            <person name="Li J."/>
            <person name="Zhao F."/>
            <person name="Cao W.C."/>
        </authorList>
    </citation>
    <scope>NUCLEOTIDE SEQUENCE</scope>
    <source>
        <strain evidence="1">Rmic-2018</strain>
    </source>
</reference>
<name>A0A9J6E5V8_RHIMP</name>
<sequence>MRQVIYHEYGVLIRQVKILEGLRDKDSALAELNKQIADVLDGEEFGEEVAGTFVYQEKIVKAISRLRSAMNALQSRPRAPSLRSALPKLRVSIFTSENREWQWFWEHYKATIHKHPDITSIKKLKYLKTYLFGTAKWAIEGIRLTEANYSIAVKVLTERFCRKDVLIEDHIDSLLAIEPIKKSSHVSR</sequence>
<dbReference type="Proteomes" id="UP000821866">
    <property type="component" value="Chromosome 3"/>
</dbReference>
<evidence type="ECO:0000313" key="1">
    <source>
        <dbReference type="EMBL" id="KAH8029666.1"/>
    </source>
</evidence>
<dbReference type="AlphaFoldDB" id="A0A9J6E5V8"/>
<dbReference type="VEuPathDB" id="VectorBase:LOC119176595"/>
<evidence type="ECO:0000313" key="2">
    <source>
        <dbReference type="Proteomes" id="UP000821866"/>
    </source>
</evidence>
<dbReference type="EMBL" id="JABSTU010000005">
    <property type="protein sequence ID" value="KAH8029666.1"/>
    <property type="molecule type" value="Genomic_DNA"/>
</dbReference>
<keyword evidence="2" id="KW-1185">Reference proteome</keyword>
<organism evidence="1 2">
    <name type="scientific">Rhipicephalus microplus</name>
    <name type="common">Cattle tick</name>
    <name type="synonym">Boophilus microplus</name>
    <dbReference type="NCBI Taxonomy" id="6941"/>
    <lineage>
        <taxon>Eukaryota</taxon>
        <taxon>Metazoa</taxon>
        <taxon>Ecdysozoa</taxon>
        <taxon>Arthropoda</taxon>
        <taxon>Chelicerata</taxon>
        <taxon>Arachnida</taxon>
        <taxon>Acari</taxon>
        <taxon>Parasitiformes</taxon>
        <taxon>Ixodida</taxon>
        <taxon>Ixodoidea</taxon>
        <taxon>Ixodidae</taxon>
        <taxon>Rhipicephalinae</taxon>
        <taxon>Rhipicephalus</taxon>
        <taxon>Boophilus</taxon>
    </lineage>
</organism>
<evidence type="ECO:0008006" key="3">
    <source>
        <dbReference type="Google" id="ProtNLM"/>
    </source>
</evidence>
<dbReference type="Pfam" id="PF03564">
    <property type="entry name" value="DUF1759"/>
    <property type="match status" value="1"/>
</dbReference>
<accession>A0A9J6E5V8</accession>
<gene>
    <name evidence="1" type="ORF">HPB51_002223</name>
</gene>
<dbReference type="PANTHER" id="PTHR22954">
    <property type="entry name" value="RETROVIRAL PROTEASE-RELATED"/>
    <property type="match status" value="1"/>
</dbReference>
<proteinExistence type="predicted"/>
<protein>
    <recommendedName>
        <fullName evidence="3">Tick transposon</fullName>
    </recommendedName>
</protein>
<dbReference type="PANTHER" id="PTHR22954:SF3">
    <property type="entry name" value="PROTEIN CBG08539"/>
    <property type="match status" value="1"/>
</dbReference>
<comment type="caution">
    <text evidence="1">The sequence shown here is derived from an EMBL/GenBank/DDBJ whole genome shotgun (WGS) entry which is preliminary data.</text>
</comment>